<keyword evidence="11 25" id="KW-0812">Transmembrane</keyword>
<evidence type="ECO:0000256" key="17">
    <source>
        <dbReference type="ARBA" id="ARBA00023157"/>
    </source>
</evidence>
<evidence type="ECO:0000256" key="1">
    <source>
        <dbReference type="ARBA" id="ARBA00004245"/>
    </source>
</evidence>
<evidence type="ECO:0000256" key="10">
    <source>
        <dbReference type="ARBA" id="ARBA00022525"/>
    </source>
</evidence>
<dbReference type="GO" id="GO:0030175">
    <property type="term" value="C:filopodium"/>
    <property type="evidence" value="ECO:0007669"/>
    <property type="project" value="UniProtKB-SubCell"/>
</dbReference>
<evidence type="ECO:0000256" key="8">
    <source>
        <dbReference type="ARBA" id="ARBA00022475"/>
    </source>
</evidence>
<keyword evidence="18" id="KW-0325">Glycoprotein</keyword>
<sequence length="270" mass="29873">MFHMKEAKIGGSACVLVLLFSGLVTCSGVFGSPLTDDVATLDMLRENLPKDYKIPVRYISKEVGGACWIHLNLYPLEISLKALALKFGNLSSNRENITIFITMLQGLRFTVDNEELEATMQAFKCHYRSVRWFTRRYFGHVKEVLVAFASAPRQFHCTPPPCPTVPPITTGQDSQKHVIDRAVPGLLALLIIPCGATLALILRTVFCRKVCCARRRHETDTCTFPRADSPETQNDTEDGSGAAHNDPEASSLNKQCRAQQDTLGSEDTAV</sequence>
<keyword evidence="15" id="KW-0339">Growth factor</keyword>
<dbReference type="GO" id="GO:0008083">
    <property type="term" value="F:growth factor activity"/>
    <property type="evidence" value="ECO:0007669"/>
    <property type="project" value="UniProtKB-KW"/>
</dbReference>
<keyword evidence="8" id="KW-1003">Cell membrane</keyword>
<keyword evidence="20" id="KW-0966">Cell projection</keyword>
<dbReference type="GO" id="GO:0007155">
    <property type="term" value="P:cell adhesion"/>
    <property type="evidence" value="ECO:0007669"/>
    <property type="project" value="UniProtKB-KW"/>
</dbReference>
<evidence type="ECO:0000256" key="7">
    <source>
        <dbReference type="ARBA" id="ARBA00017304"/>
    </source>
</evidence>
<accession>A0A3B4BW34</accession>
<dbReference type="RefSeq" id="XP_017554313.1">
    <property type="nucleotide sequence ID" value="XM_017698824.2"/>
</dbReference>
<keyword evidence="13" id="KW-0130">Cell adhesion</keyword>
<dbReference type="OMA" id="FKCHYQS"/>
<dbReference type="AlphaFoldDB" id="A0A3B4BW34"/>
<dbReference type="STRING" id="42514.ENSPNAP00000003867"/>
<evidence type="ECO:0000313" key="27">
    <source>
        <dbReference type="Ensembl" id="ENSPNAP00000003867.1"/>
    </source>
</evidence>
<keyword evidence="14 25" id="KW-1133">Transmembrane helix</keyword>
<evidence type="ECO:0000256" key="18">
    <source>
        <dbReference type="ARBA" id="ARBA00023180"/>
    </source>
</evidence>
<reference evidence="27 28" key="1">
    <citation type="submission" date="2020-10" db="EMBL/GenBank/DDBJ databases">
        <title>Pygocentrus nattereri (red-bellied piranha) genome, fPygNat1, primary haplotype.</title>
        <authorList>
            <person name="Myers G."/>
            <person name="Meyer A."/>
            <person name="Karagic N."/>
            <person name="Pippel M."/>
            <person name="Winkler S."/>
            <person name="Tracey A."/>
            <person name="Wood J."/>
            <person name="Formenti G."/>
            <person name="Howe K."/>
            <person name="Fedrigo O."/>
            <person name="Jarvis E.D."/>
        </authorList>
    </citation>
    <scope>NUCLEOTIDE SEQUENCE [LARGE SCALE GENOMIC DNA]</scope>
</reference>
<evidence type="ECO:0000256" key="22">
    <source>
        <dbReference type="ARBA" id="ARBA00032898"/>
    </source>
</evidence>
<evidence type="ECO:0000256" key="9">
    <source>
        <dbReference type="ARBA" id="ARBA00022490"/>
    </source>
</evidence>
<comment type="similarity">
    <text evidence="6">Belongs to the SCF family.</text>
</comment>
<evidence type="ECO:0000256" key="23">
    <source>
        <dbReference type="ARBA" id="ARBA00033123"/>
    </source>
</evidence>
<evidence type="ECO:0000256" key="21">
    <source>
        <dbReference type="ARBA" id="ARBA00030364"/>
    </source>
</evidence>
<comment type="subcellular location">
    <subcellularLocation>
        <location evidence="2">Cell membrane</location>
        <topology evidence="2">Single-pass type I membrane protein</topology>
    </subcellularLocation>
    <subcellularLocation>
        <location evidence="3">Cell projection</location>
        <location evidence="3">Filopodium</location>
    </subcellularLocation>
    <subcellularLocation>
        <location evidence="4">Cell projection</location>
        <location evidence="4">Lamellipodium</location>
    </subcellularLocation>
    <subcellularLocation>
        <location evidence="1">Cytoplasm</location>
        <location evidence="1">Cytoskeleton</location>
    </subcellularLocation>
    <subcellularLocation>
        <location evidence="5">Secreted</location>
    </subcellularLocation>
</comment>
<dbReference type="InterPro" id="IPR003452">
    <property type="entry name" value="SCF"/>
</dbReference>
<reference evidence="27" key="3">
    <citation type="submission" date="2025-09" db="UniProtKB">
        <authorList>
            <consortium name="Ensembl"/>
        </authorList>
    </citation>
    <scope>IDENTIFICATION</scope>
</reference>
<dbReference type="GO" id="GO:0030027">
    <property type="term" value="C:lamellipodium"/>
    <property type="evidence" value="ECO:0007669"/>
    <property type="project" value="UniProtKB-SubCell"/>
</dbReference>
<dbReference type="PANTHER" id="PTHR11574:SF0">
    <property type="entry name" value="KIT LIGAND"/>
    <property type="match status" value="1"/>
</dbReference>
<evidence type="ECO:0000256" key="19">
    <source>
        <dbReference type="ARBA" id="ARBA00023212"/>
    </source>
</evidence>
<evidence type="ECO:0000256" key="5">
    <source>
        <dbReference type="ARBA" id="ARBA00004613"/>
    </source>
</evidence>
<evidence type="ECO:0000256" key="24">
    <source>
        <dbReference type="SAM" id="MobiDB-lite"/>
    </source>
</evidence>
<keyword evidence="12 26" id="KW-0732">Signal</keyword>
<evidence type="ECO:0000256" key="2">
    <source>
        <dbReference type="ARBA" id="ARBA00004251"/>
    </source>
</evidence>
<feature type="region of interest" description="Disordered" evidence="24">
    <location>
        <begin position="222"/>
        <end position="270"/>
    </location>
</feature>
<organism evidence="27 28">
    <name type="scientific">Pygocentrus nattereri</name>
    <name type="common">Red-bellied piranha</name>
    <dbReference type="NCBI Taxonomy" id="42514"/>
    <lineage>
        <taxon>Eukaryota</taxon>
        <taxon>Metazoa</taxon>
        <taxon>Chordata</taxon>
        <taxon>Craniata</taxon>
        <taxon>Vertebrata</taxon>
        <taxon>Euteleostomi</taxon>
        <taxon>Actinopterygii</taxon>
        <taxon>Neopterygii</taxon>
        <taxon>Teleostei</taxon>
        <taxon>Ostariophysi</taxon>
        <taxon>Characiformes</taxon>
        <taxon>Characoidei</taxon>
        <taxon>Pygocentrus</taxon>
    </lineage>
</organism>
<evidence type="ECO:0000256" key="11">
    <source>
        <dbReference type="ARBA" id="ARBA00022692"/>
    </source>
</evidence>
<protein>
    <recommendedName>
        <fullName evidence="7">Kit ligand</fullName>
    </recommendedName>
    <alternativeName>
        <fullName evidence="21">Mast cell growth factor</fullName>
    </alternativeName>
    <alternativeName>
        <fullName evidence="23">Stem cell factor</fullName>
    </alternativeName>
    <alternativeName>
        <fullName evidence="22">c-Kit ligand</fullName>
    </alternativeName>
</protein>
<reference evidence="27" key="2">
    <citation type="submission" date="2025-08" db="UniProtKB">
        <authorList>
            <consortium name="Ensembl"/>
        </authorList>
    </citation>
    <scope>IDENTIFICATION</scope>
</reference>
<dbReference type="GO" id="GO:0005576">
    <property type="term" value="C:extracellular region"/>
    <property type="evidence" value="ECO:0007669"/>
    <property type="project" value="UniProtKB-SubCell"/>
</dbReference>
<dbReference type="GO" id="GO:0005125">
    <property type="term" value="F:cytokine activity"/>
    <property type="evidence" value="ECO:0007669"/>
    <property type="project" value="TreeGrafter"/>
</dbReference>
<evidence type="ECO:0000256" key="15">
    <source>
        <dbReference type="ARBA" id="ARBA00023030"/>
    </source>
</evidence>
<dbReference type="PANTHER" id="PTHR11574">
    <property type="entry name" value="KIT LIGAND"/>
    <property type="match status" value="1"/>
</dbReference>
<evidence type="ECO:0000256" key="26">
    <source>
        <dbReference type="SAM" id="SignalP"/>
    </source>
</evidence>
<dbReference type="Pfam" id="PF02404">
    <property type="entry name" value="SCF"/>
    <property type="match status" value="1"/>
</dbReference>
<evidence type="ECO:0000256" key="14">
    <source>
        <dbReference type="ARBA" id="ARBA00022989"/>
    </source>
</evidence>
<dbReference type="Ensembl" id="ENSPNAT00000007964.2">
    <property type="protein sequence ID" value="ENSPNAP00000003867.1"/>
    <property type="gene ID" value="ENSPNAG00000010308.2"/>
</dbReference>
<dbReference type="GeneID" id="108428109"/>
<evidence type="ECO:0000256" key="25">
    <source>
        <dbReference type="SAM" id="Phobius"/>
    </source>
</evidence>
<proteinExistence type="inferred from homology"/>
<dbReference type="GeneTree" id="ENSGT00390000018272"/>
<keyword evidence="17" id="KW-1015">Disulfide bond</keyword>
<dbReference type="InterPro" id="IPR009079">
    <property type="entry name" value="4_helix_cytokine-like_core"/>
</dbReference>
<feature type="chain" id="PRO_5017263823" description="Kit ligand" evidence="26">
    <location>
        <begin position="27"/>
        <end position="270"/>
    </location>
</feature>
<feature type="signal peptide" evidence="26">
    <location>
        <begin position="1"/>
        <end position="26"/>
    </location>
</feature>
<evidence type="ECO:0000256" key="6">
    <source>
        <dbReference type="ARBA" id="ARBA00010419"/>
    </source>
</evidence>
<dbReference type="OrthoDB" id="8445223at2759"/>
<dbReference type="GO" id="GO:0008284">
    <property type="term" value="P:positive regulation of cell population proliferation"/>
    <property type="evidence" value="ECO:0007669"/>
    <property type="project" value="TreeGrafter"/>
</dbReference>
<evidence type="ECO:0000256" key="12">
    <source>
        <dbReference type="ARBA" id="ARBA00022729"/>
    </source>
</evidence>
<evidence type="ECO:0000256" key="13">
    <source>
        <dbReference type="ARBA" id="ARBA00022889"/>
    </source>
</evidence>
<dbReference type="GO" id="GO:0005856">
    <property type="term" value="C:cytoskeleton"/>
    <property type="evidence" value="ECO:0007669"/>
    <property type="project" value="UniProtKB-SubCell"/>
</dbReference>
<name>A0A3B4BW34_PYGNA</name>
<keyword evidence="28" id="KW-1185">Reference proteome</keyword>
<feature type="transmembrane region" description="Helical" evidence="25">
    <location>
        <begin position="182"/>
        <end position="206"/>
    </location>
</feature>
<dbReference type="SUPFAM" id="SSF47266">
    <property type="entry name" value="4-helical cytokines"/>
    <property type="match status" value="1"/>
</dbReference>
<keyword evidence="19" id="KW-0206">Cytoskeleton</keyword>
<evidence type="ECO:0000256" key="16">
    <source>
        <dbReference type="ARBA" id="ARBA00023136"/>
    </source>
</evidence>
<dbReference type="GO" id="GO:0005886">
    <property type="term" value="C:plasma membrane"/>
    <property type="evidence" value="ECO:0007669"/>
    <property type="project" value="UniProtKB-SubCell"/>
</dbReference>
<dbReference type="Gene3D" id="1.20.1250.10">
    <property type="match status" value="1"/>
</dbReference>
<evidence type="ECO:0000256" key="3">
    <source>
        <dbReference type="ARBA" id="ARBA00004486"/>
    </source>
</evidence>
<keyword evidence="16 25" id="KW-0472">Membrane</keyword>
<feature type="compositionally biased region" description="Polar residues" evidence="24">
    <location>
        <begin position="248"/>
        <end position="270"/>
    </location>
</feature>
<evidence type="ECO:0000313" key="28">
    <source>
        <dbReference type="Proteomes" id="UP001501920"/>
    </source>
</evidence>
<keyword evidence="9" id="KW-0963">Cytoplasm</keyword>
<evidence type="ECO:0000256" key="20">
    <source>
        <dbReference type="ARBA" id="ARBA00023273"/>
    </source>
</evidence>
<dbReference type="Proteomes" id="UP001501920">
    <property type="component" value="Chromosome 1"/>
</dbReference>
<keyword evidence="10" id="KW-0964">Secreted</keyword>
<dbReference type="GO" id="GO:0005173">
    <property type="term" value="F:stem cell factor receptor binding"/>
    <property type="evidence" value="ECO:0007669"/>
    <property type="project" value="InterPro"/>
</dbReference>
<dbReference type="CTD" id="553181"/>
<evidence type="ECO:0000256" key="4">
    <source>
        <dbReference type="ARBA" id="ARBA00004510"/>
    </source>
</evidence>